<dbReference type="PANTHER" id="PTHR38117">
    <property type="entry name" value="NACHT AND WD40 DOMAIN PROTEIN"/>
    <property type="match status" value="1"/>
</dbReference>
<accession>M3CKY1</accession>
<dbReference type="Proteomes" id="UP000016931">
    <property type="component" value="Unassembled WGS sequence"/>
</dbReference>
<reference evidence="2" key="2">
    <citation type="submission" date="2012-07" db="EMBL/GenBank/DDBJ databases">
        <title>Genome evolution in poplar pathogens from wild and recently domesticated pathosystems.</title>
        <authorList>
            <consortium name="DOE Joint Genome Institute"/>
            <person name="Dhillon B."/>
            <person name="Feau N."/>
            <person name="Sakalidis M.L."/>
            <person name="Gill N."/>
            <person name="Aerts A."/>
            <person name="Ohm R."/>
            <person name="LaButti K."/>
            <person name="Pangilinan J."/>
            <person name="Lindquist E."/>
            <person name="Copeland A."/>
            <person name="Beauseigle S."/>
            <person name="Grigoriev I.V."/>
            <person name="Goodwin S.B."/>
            <person name="Tanguay P."/>
            <person name="Hamelin R.C."/>
        </authorList>
    </citation>
    <scope>NUCLEOTIDE SEQUENCE</scope>
    <source>
        <strain evidence="2">SO2202</strain>
    </source>
</reference>
<sequence>MGRSLFTHITPIPPGISRDTAITRLHDHVAMIQLNPLVIRQEATDAPPDATKDEAELGTWYSITDLISYLPGGLYKGEVSYKACFYNLQNGLQTHVFAPAGVDIRSKWSIGGNMPGEPRESSELGVDKPREGLYIKEEIDLRCNMFMGAFVKRNLQTSHQEVHDKIIKKA</sequence>
<reference evidence="2" key="1">
    <citation type="journal article" date="2012" name="PLoS Pathog.">
        <title>Diverse lifestyles and strategies of plant pathogenesis encoded in the genomes of eighteen Dothideomycetes fungi.</title>
        <authorList>
            <person name="Ohm R.A."/>
            <person name="Feau N."/>
            <person name="Henrissat B."/>
            <person name="Schoch C.L."/>
            <person name="Horwitz B.A."/>
            <person name="Barry K.W."/>
            <person name="Condon B.J."/>
            <person name="Copeland A.C."/>
            <person name="Dhillon B."/>
            <person name="Glaser F."/>
            <person name="Hesse C.N."/>
            <person name="Kosti I."/>
            <person name="LaButti K."/>
            <person name="Lindquist E.A."/>
            <person name="Lucas S."/>
            <person name="Salamov A.A."/>
            <person name="Bradshaw R.E."/>
            <person name="Ciuffetti L."/>
            <person name="Hamelin R.C."/>
            <person name="Kema G.H.J."/>
            <person name="Lawrence C."/>
            <person name="Scott J.A."/>
            <person name="Spatafora J.W."/>
            <person name="Turgeon B.G."/>
            <person name="de Wit P.J.G.M."/>
            <person name="Zhong S."/>
            <person name="Goodwin S.B."/>
            <person name="Grigoriev I.V."/>
        </authorList>
    </citation>
    <scope>NUCLEOTIDE SEQUENCE [LARGE SCALE GENOMIC DNA]</scope>
    <source>
        <strain evidence="2">SO2202</strain>
    </source>
</reference>
<organism evidence="2 3">
    <name type="scientific">Sphaerulina musiva (strain SO2202)</name>
    <name type="common">Poplar stem canker fungus</name>
    <name type="synonym">Septoria musiva</name>
    <dbReference type="NCBI Taxonomy" id="692275"/>
    <lineage>
        <taxon>Eukaryota</taxon>
        <taxon>Fungi</taxon>
        <taxon>Dikarya</taxon>
        <taxon>Ascomycota</taxon>
        <taxon>Pezizomycotina</taxon>
        <taxon>Dothideomycetes</taxon>
        <taxon>Dothideomycetidae</taxon>
        <taxon>Mycosphaerellales</taxon>
        <taxon>Mycosphaerellaceae</taxon>
        <taxon>Sphaerulina</taxon>
    </lineage>
</organism>
<dbReference type="RefSeq" id="XP_016762544.1">
    <property type="nucleotide sequence ID" value="XM_016908763.1"/>
</dbReference>
<dbReference type="PANTHER" id="PTHR38117:SF1">
    <property type="entry name" value="DUF3074 DOMAIN-CONTAINING PROTEIN"/>
    <property type="match status" value="1"/>
</dbReference>
<dbReference type="GeneID" id="27905900"/>
<proteinExistence type="predicted"/>
<feature type="domain" description="DUF7053" evidence="1">
    <location>
        <begin position="3"/>
        <end position="170"/>
    </location>
</feature>
<evidence type="ECO:0000259" key="1">
    <source>
        <dbReference type="Pfam" id="PF23155"/>
    </source>
</evidence>
<keyword evidence="3" id="KW-1185">Reference proteome</keyword>
<dbReference type="OrthoDB" id="5835829at2759"/>
<dbReference type="STRING" id="692275.M3CKY1"/>
<feature type="non-terminal residue" evidence="2">
    <location>
        <position position="170"/>
    </location>
</feature>
<dbReference type="OMA" id="ASSWAWY"/>
<gene>
    <name evidence="2" type="ORF">SEPMUDRAFT_39925</name>
</gene>
<dbReference type="HOGENOM" id="CLU_028035_3_1_1"/>
<name>M3CKY1_SPHMS</name>
<dbReference type="AlphaFoldDB" id="M3CKY1"/>
<dbReference type="Pfam" id="PF23155">
    <property type="entry name" value="DUF7053"/>
    <property type="match status" value="1"/>
</dbReference>
<dbReference type="eggNOG" id="ENOG502S0IF">
    <property type="taxonomic scope" value="Eukaryota"/>
</dbReference>
<evidence type="ECO:0000313" key="2">
    <source>
        <dbReference type="EMBL" id="EMF14423.1"/>
    </source>
</evidence>
<protein>
    <recommendedName>
        <fullName evidence="1">DUF7053 domain-containing protein</fullName>
    </recommendedName>
</protein>
<dbReference type="InterPro" id="IPR055481">
    <property type="entry name" value="DUF7053"/>
</dbReference>
<dbReference type="EMBL" id="KB456262">
    <property type="protein sequence ID" value="EMF14423.1"/>
    <property type="molecule type" value="Genomic_DNA"/>
</dbReference>
<evidence type="ECO:0000313" key="3">
    <source>
        <dbReference type="Proteomes" id="UP000016931"/>
    </source>
</evidence>